<comment type="caution">
    <text evidence="1">The sequence shown here is derived from an EMBL/GenBank/DDBJ whole genome shotgun (WGS) entry which is preliminary data.</text>
</comment>
<gene>
    <name evidence="1" type="ORF">OB919_20815</name>
</gene>
<sequence>MGCDEYYTPVHPDAEEPFTSLDDYKQILIEETEFDEEDADYFIETQDVELRSVNGSEVVQIQEVCS</sequence>
<dbReference type="AlphaFoldDB" id="A0AAP2ZC61"/>
<dbReference type="RefSeq" id="WP_342810685.1">
    <property type="nucleotide sequence ID" value="NZ_JAOPJZ010000040.1"/>
</dbReference>
<accession>A0AAP2ZC61</accession>
<organism evidence="1 2">
    <name type="scientific">Natronosalvus hydrolyticus</name>
    <dbReference type="NCBI Taxonomy" id="2979988"/>
    <lineage>
        <taxon>Archaea</taxon>
        <taxon>Methanobacteriati</taxon>
        <taxon>Methanobacteriota</taxon>
        <taxon>Stenosarchaea group</taxon>
        <taxon>Halobacteria</taxon>
        <taxon>Halobacteriales</taxon>
        <taxon>Natrialbaceae</taxon>
        <taxon>Natronosalvus</taxon>
    </lineage>
</organism>
<name>A0AAP2ZC61_9EURY</name>
<keyword evidence="2" id="KW-1185">Reference proteome</keyword>
<dbReference type="Proteomes" id="UP001321047">
    <property type="component" value="Unassembled WGS sequence"/>
</dbReference>
<proteinExistence type="predicted"/>
<reference evidence="1 2" key="1">
    <citation type="submission" date="2022-09" db="EMBL/GenBank/DDBJ databases">
        <title>Enrichment on poylsaccharides allowed isolation of novel metabolic and taxonomic groups of Haloarchaea.</title>
        <authorList>
            <person name="Sorokin D.Y."/>
            <person name="Elcheninov A.G."/>
            <person name="Khizhniak T.V."/>
            <person name="Kolganova T.V."/>
            <person name="Kublanov I.V."/>
        </authorList>
    </citation>
    <scope>NUCLEOTIDE SEQUENCE [LARGE SCALE GENOMIC DNA]</scope>
    <source>
        <strain evidence="1 2">AArc-curdl1</strain>
    </source>
</reference>
<dbReference type="EMBL" id="JAOPJZ010000040">
    <property type="protein sequence ID" value="MCU4754383.1"/>
    <property type="molecule type" value="Genomic_DNA"/>
</dbReference>
<evidence type="ECO:0000313" key="2">
    <source>
        <dbReference type="Proteomes" id="UP001321047"/>
    </source>
</evidence>
<protein>
    <submittedName>
        <fullName evidence="1">Uncharacterized protein</fullName>
    </submittedName>
</protein>
<evidence type="ECO:0000313" key="1">
    <source>
        <dbReference type="EMBL" id="MCU4754383.1"/>
    </source>
</evidence>